<evidence type="ECO:0000256" key="1">
    <source>
        <dbReference type="SAM" id="MobiDB-lite"/>
    </source>
</evidence>
<dbReference type="InterPro" id="IPR014338">
    <property type="entry name" value="CHP02996_rpt-companion-dom"/>
</dbReference>
<feature type="compositionally biased region" description="Pro residues" evidence="1">
    <location>
        <begin position="253"/>
        <end position="268"/>
    </location>
</feature>
<dbReference type="eggNOG" id="COG3831">
    <property type="taxonomic scope" value="Bacteria"/>
</dbReference>
<name>A6FXG1_9BACT</name>
<evidence type="ECO:0000313" key="2">
    <source>
        <dbReference type="EMBL" id="EDM81549.1"/>
    </source>
</evidence>
<protein>
    <recommendedName>
        <fullName evidence="4">WGR domain-containing protein</fullName>
    </recommendedName>
</protein>
<dbReference type="AlphaFoldDB" id="A6FXG1"/>
<gene>
    <name evidence="2" type="ORF">PPSIR1_21569</name>
</gene>
<dbReference type="Proteomes" id="UP000005801">
    <property type="component" value="Unassembled WGS sequence"/>
</dbReference>
<comment type="caution">
    <text evidence="2">The sequence shown here is derived from an EMBL/GenBank/DDBJ whole genome shotgun (WGS) entry which is preliminary data.</text>
</comment>
<dbReference type="EMBL" id="ABCS01000002">
    <property type="protein sequence ID" value="EDM81549.1"/>
    <property type="molecule type" value="Genomic_DNA"/>
</dbReference>
<evidence type="ECO:0008006" key="4">
    <source>
        <dbReference type="Google" id="ProtNLM"/>
    </source>
</evidence>
<feature type="region of interest" description="Disordered" evidence="1">
    <location>
        <begin position="250"/>
        <end position="277"/>
    </location>
</feature>
<reference evidence="2 3" key="1">
    <citation type="submission" date="2007-06" db="EMBL/GenBank/DDBJ databases">
        <authorList>
            <person name="Shimkets L."/>
            <person name="Ferriera S."/>
            <person name="Johnson J."/>
            <person name="Kravitz S."/>
            <person name="Beeson K."/>
            <person name="Sutton G."/>
            <person name="Rogers Y.-H."/>
            <person name="Friedman R."/>
            <person name="Frazier M."/>
            <person name="Venter J.C."/>
        </authorList>
    </citation>
    <scope>NUCLEOTIDE SEQUENCE [LARGE SCALE GENOMIC DNA]</scope>
    <source>
        <strain evidence="2 3">SIR-1</strain>
    </source>
</reference>
<dbReference type="NCBIfam" id="TIGR02996">
    <property type="entry name" value="rpt_mate_G_obs"/>
    <property type="match status" value="1"/>
</dbReference>
<evidence type="ECO:0000313" key="3">
    <source>
        <dbReference type="Proteomes" id="UP000005801"/>
    </source>
</evidence>
<dbReference type="RefSeq" id="WP_006969160.1">
    <property type="nucleotide sequence ID" value="NZ_ABCS01000002.1"/>
</dbReference>
<accession>A6FXG1</accession>
<sequence length="277" mass="31949">MSRLHPPLEFPLPTQHLELVDRRRGPRVVTLVLSRDELTRRYGPADGPWKTQRLLHDSPEQAYRAASAQASRLRSRGYTLGEREPRLEAAIAAKPDDPAPYHVYADWFAARGDPLGEFIQVSTALDARPDDPRLTARERRLVAANSLRLTRPHWIRGCVEDIHVTPLHWRYGFIEGVSTRETGYDQSMAVGESRQLPFRPTPRQPARFPRTWPVGYELVELLDNVRRHPMGIFVRRLYTREGCYALRHATPAPLRPEPTPEQPYPITPSPWRVTRLR</sequence>
<keyword evidence="3" id="KW-1185">Reference proteome</keyword>
<organism evidence="2 3">
    <name type="scientific">Plesiocystis pacifica SIR-1</name>
    <dbReference type="NCBI Taxonomy" id="391625"/>
    <lineage>
        <taxon>Bacteria</taxon>
        <taxon>Pseudomonadati</taxon>
        <taxon>Myxococcota</taxon>
        <taxon>Polyangia</taxon>
        <taxon>Nannocystales</taxon>
        <taxon>Nannocystaceae</taxon>
        <taxon>Plesiocystis</taxon>
    </lineage>
</organism>
<proteinExistence type="predicted"/>